<name>A0A3N0EI15_9ACTN</name>
<dbReference type="InterPro" id="IPR036291">
    <property type="entry name" value="NAD(P)-bd_dom_sf"/>
</dbReference>
<sequence length="252" mass="26215">MSRTVLVTGASGGIGKAIARRFLAEGASVVLSDRDEARCARTAEELAAPERVSAVAADVADPESARSCVRTAWEHADGLDVLVNAAGVYPSRPLLEMTDAQWRAVLATNLDGPFALSTEFARALVDRGRSGDIVNITSGAGDRARRGAAHYCTSKAGLTMLTRALALEFAEHRIRANAVSPGFVEVDSDVNPLSAEYVRAVEAGRPWPRPGAPDDVASAVAYLCSEDAEWITGTTIAVDGGVGAGNAALPLA</sequence>
<feature type="domain" description="Ketoreductase" evidence="3">
    <location>
        <begin position="3"/>
        <end position="189"/>
    </location>
</feature>
<dbReference type="NCBIfam" id="NF005559">
    <property type="entry name" value="PRK07231.1"/>
    <property type="match status" value="1"/>
</dbReference>
<dbReference type="SUPFAM" id="SSF51735">
    <property type="entry name" value="NAD(P)-binding Rossmann-fold domains"/>
    <property type="match status" value="1"/>
</dbReference>
<dbReference type="PANTHER" id="PTHR43639:SF9">
    <property type="entry name" value="BLL5898 PROTEIN"/>
    <property type="match status" value="1"/>
</dbReference>
<dbReference type="Pfam" id="PF13561">
    <property type="entry name" value="adh_short_C2"/>
    <property type="match status" value="1"/>
</dbReference>
<dbReference type="InterPro" id="IPR020904">
    <property type="entry name" value="Sc_DH/Rdtase_CS"/>
</dbReference>
<dbReference type="RefSeq" id="WP_123199388.1">
    <property type="nucleotide sequence ID" value="NZ_RJMB01000001.1"/>
</dbReference>
<dbReference type="GO" id="GO:0016491">
    <property type="term" value="F:oxidoreductase activity"/>
    <property type="evidence" value="ECO:0007669"/>
    <property type="project" value="UniProtKB-KW"/>
</dbReference>
<protein>
    <submittedName>
        <fullName evidence="4">SDR family oxidoreductase</fullName>
    </submittedName>
</protein>
<dbReference type="PRINTS" id="PR00080">
    <property type="entry name" value="SDRFAMILY"/>
</dbReference>
<reference evidence="4 5" key="1">
    <citation type="submission" date="2018-11" db="EMBL/GenBank/DDBJ databases">
        <title>The genome draft of YIM 96095.</title>
        <authorList>
            <person name="Tang S.-K."/>
            <person name="Chunyu W.-X."/>
            <person name="Feng Y.-Z."/>
        </authorList>
    </citation>
    <scope>NUCLEOTIDE SEQUENCE [LARGE SCALE GENOMIC DNA]</scope>
    <source>
        <strain evidence="4 5">YIM 96095</strain>
    </source>
</reference>
<evidence type="ECO:0000313" key="4">
    <source>
        <dbReference type="EMBL" id="RNL87523.1"/>
    </source>
</evidence>
<dbReference type="Proteomes" id="UP000269198">
    <property type="component" value="Unassembled WGS sequence"/>
</dbReference>
<evidence type="ECO:0000259" key="3">
    <source>
        <dbReference type="SMART" id="SM00822"/>
    </source>
</evidence>
<keyword evidence="2" id="KW-0560">Oxidoreductase</keyword>
<evidence type="ECO:0000256" key="1">
    <source>
        <dbReference type="ARBA" id="ARBA00006484"/>
    </source>
</evidence>
<dbReference type="FunFam" id="3.40.50.720:FF:000084">
    <property type="entry name" value="Short-chain dehydrogenase reductase"/>
    <property type="match status" value="1"/>
</dbReference>
<keyword evidence="5" id="KW-1185">Reference proteome</keyword>
<evidence type="ECO:0000313" key="5">
    <source>
        <dbReference type="Proteomes" id="UP000269198"/>
    </source>
</evidence>
<dbReference type="AlphaFoldDB" id="A0A3N0EI15"/>
<organism evidence="4 5">
    <name type="scientific">Halostreptopolyspora alba</name>
    <dbReference type="NCBI Taxonomy" id="2487137"/>
    <lineage>
        <taxon>Bacteria</taxon>
        <taxon>Bacillati</taxon>
        <taxon>Actinomycetota</taxon>
        <taxon>Actinomycetes</taxon>
        <taxon>Streptosporangiales</taxon>
        <taxon>Nocardiopsidaceae</taxon>
        <taxon>Halostreptopolyspora</taxon>
    </lineage>
</organism>
<comment type="caution">
    <text evidence="4">The sequence shown here is derived from an EMBL/GenBank/DDBJ whole genome shotgun (WGS) entry which is preliminary data.</text>
</comment>
<dbReference type="PROSITE" id="PS00061">
    <property type="entry name" value="ADH_SHORT"/>
    <property type="match status" value="1"/>
</dbReference>
<evidence type="ECO:0000256" key="2">
    <source>
        <dbReference type="ARBA" id="ARBA00023002"/>
    </source>
</evidence>
<comment type="similarity">
    <text evidence="1">Belongs to the short-chain dehydrogenases/reductases (SDR) family.</text>
</comment>
<dbReference type="OrthoDB" id="3458330at2"/>
<proteinExistence type="inferred from homology"/>
<dbReference type="Gene3D" id="3.40.50.720">
    <property type="entry name" value="NAD(P)-binding Rossmann-like Domain"/>
    <property type="match status" value="1"/>
</dbReference>
<dbReference type="CDD" id="cd05233">
    <property type="entry name" value="SDR_c"/>
    <property type="match status" value="1"/>
</dbReference>
<dbReference type="SMART" id="SM00822">
    <property type="entry name" value="PKS_KR"/>
    <property type="match status" value="1"/>
</dbReference>
<accession>A0A3N0EI15</accession>
<gene>
    <name evidence="4" type="ORF">EFW17_01535</name>
</gene>
<dbReference type="InterPro" id="IPR002347">
    <property type="entry name" value="SDR_fam"/>
</dbReference>
<dbReference type="InterPro" id="IPR057326">
    <property type="entry name" value="KR_dom"/>
</dbReference>
<dbReference type="PRINTS" id="PR00081">
    <property type="entry name" value="GDHRDH"/>
</dbReference>
<dbReference type="PANTHER" id="PTHR43639">
    <property type="entry name" value="OXIDOREDUCTASE, SHORT-CHAIN DEHYDROGENASE/REDUCTASE FAMILY (AFU_ORTHOLOGUE AFUA_5G02870)"/>
    <property type="match status" value="1"/>
</dbReference>
<dbReference type="EMBL" id="RJMB01000001">
    <property type="protein sequence ID" value="RNL87523.1"/>
    <property type="molecule type" value="Genomic_DNA"/>
</dbReference>